<dbReference type="Gene3D" id="3.40.640.10">
    <property type="entry name" value="Type I PLP-dependent aspartate aminotransferase-like (Major domain)"/>
    <property type="match status" value="1"/>
</dbReference>
<dbReference type="Pfam" id="PF00392">
    <property type="entry name" value="GntR"/>
    <property type="match status" value="1"/>
</dbReference>
<evidence type="ECO:0000259" key="6">
    <source>
        <dbReference type="PROSITE" id="PS50949"/>
    </source>
</evidence>
<dbReference type="RefSeq" id="WP_321833603.1">
    <property type="nucleotide sequence ID" value="NZ_JBINXA010000017.1"/>
</dbReference>
<feature type="domain" description="HTH gntR-type" evidence="6">
    <location>
        <begin position="11"/>
        <end position="79"/>
    </location>
</feature>
<dbReference type="InterPro" id="IPR036388">
    <property type="entry name" value="WH-like_DNA-bd_sf"/>
</dbReference>
<dbReference type="InterPro" id="IPR036390">
    <property type="entry name" value="WH_DNA-bd_sf"/>
</dbReference>
<evidence type="ECO:0000313" key="8">
    <source>
        <dbReference type="Proteomes" id="UP001609821"/>
    </source>
</evidence>
<reference evidence="7 8" key="1">
    <citation type="submission" date="2024-10" db="EMBL/GenBank/DDBJ databases">
        <title>Aeromonas and Pseudomonas from the Cagarras Archipelago, Rio de Janeiro, Brazil.</title>
        <authorList>
            <person name="Canellas A.L.B."/>
            <person name="Laport M.S."/>
        </authorList>
    </citation>
    <scope>NUCLEOTIDE SEQUENCE [LARGE SCALE GENOMIC DNA]</scope>
    <source>
        <strain evidence="7 8">CPF-4</strain>
    </source>
</reference>
<dbReference type="SUPFAM" id="SSF46785">
    <property type="entry name" value="Winged helix' DNA-binding domain"/>
    <property type="match status" value="1"/>
</dbReference>
<keyword evidence="7" id="KW-0808">Transferase</keyword>
<dbReference type="Gene3D" id="3.90.1150.10">
    <property type="entry name" value="Aspartate Aminotransferase, domain 1"/>
    <property type="match status" value="1"/>
</dbReference>
<comment type="similarity">
    <text evidence="1">In the C-terminal section; belongs to the class-I pyridoxal-phosphate-dependent aminotransferase family.</text>
</comment>
<proteinExistence type="inferred from homology"/>
<accession>A0ABW7M477</accession>
<dbReference type="CDD" id="cd00609">
    <property type="entry name" value="AAT_like"/>
    <property type="match status" value="1"/>
</dbReference>
<dbReference type="CDD" id="cd07377">
    <property type="entry name" value="WHTH_GntR"/>
    <property type="match status" value="1"/>
</dbReference>
<protein>
    <submittedName>
        <fullName evidence="7">PLP-dependent aminotransferase family protein</fullName>
    </submittedName>
</protein>
<dbReference type="Pfam" id="PF00155">
    <property type="entry name" value="Aminotran_1_2"/>
    <property type="match status" value="1"/>
</dbReference>
<evidence type="ECO:0000313" key="7">
    <source>
        <dbReference type="EMBL" id="MFH6568710.1"/>
    </source>
</evidence>
<evidence type="ECO:0000256" key="5">
    <source>
        <dbReference type="ARBA" id="ARBA00023163"/>
    </source>
</evidence>
<keyword evidence="2" id="KW-0663">Pyridoxal phosphate</keyword>
<sequence length="461" mass="49607">MWIPTLSDTEQPRYLALVDAITQAIANGELQPGARLPPQRRLAWALGWNPSTTMQAYREAARRHLVSGEVGRGTYVLAGSQEATLFRLQHADEHTARIDLRTNVPAIDKIGEQDAQALSWLLDSRQAIRLQGYLSAADLLLARVQGAAWLNGRGLKLNVDNIMLCTGAQQGLFTVLLSLCQAGEPVLVEAFTAPGIKAACAQLRLPMHGVAMDRQGIVPEDFDRMIRATGARTAVLTPTLQNPTSAVMSVERKQAIAQIARRHGVHVIEDDVYGALTDSPPLHLFLPEFGVLVTSLSKTVAAGVRLGWIAASPQLLARIDPYAQSAHWGVSPLCMAIACQWISDGTAHARVQWQTQEVARRWRLAKKILGPSMYQTDTPSPHIWVTVAEGAETCRAAGVDVVPADVFAVKSTATDAVRISLTAAASAQVLKVALERITAIHPPCGSRLAGDSITGKPAPTA</sequence>
<dbReference type="InterPro" id="IPR004839">
    <property type="entry name" value="Aminotransferase_I/II_large"/>
</dbReference>
<dbReference type="InterPro" id="IPR015422">
    <property type="entry name" value="PyrdxlP-dep_Trfase_small"/>
</dbReference>
<evidence type="ECO:0000256" key="1">
    <source>
        <dbReference type="ARBA" id="ARBA00005384"/>
    </source>
</evidence>
<dbReference type="EMBL" id="JBINXB010000050">
    <property type="protein sequence ID" value="MFH6568710.1"/>
    <property type="molecule type" value="Genomic_DNA"/>
</dbReference>
<dbReference type="InterPro" id="IPR015424">
    <property type="entry name" value="PyrdxlP-dep_Trfase"/>
</dbReference>
<evidence type="ECO:0000256" key="4">
    <source>
        <dbReference type="ARBA" id="ARBA00023125"/>
    </source>
</evidence>
<comment type="caution">
    <text evidence="7">The sequence shown here is derived from an EMBL/GenBank/DDBJ whole genome shotgun (WGS) entry which is preliminary data.</text>
</comment>
<dbReference type="Proteomes" id="UP001609821">
    <property type="component" value="Unassembled WGS sequence"/>
</dbReference>
<gene>
    <name evidence="7" type="ORF">ACHMWK_22390</name>
</gene>
<dbReference type="PANTHER" id="PTHR46577">
    <property type="entry name" value="HTH-TYPE TRANSCRIPTIONAL REGULATORY PROTEIN GABR"/>
    <property type="match status" value="1"/>
</dbReference>
<dbReference type="SUPFAM" id="SSF53383">
    <property type="entry name" value="PLP-dependent transferases"/>
    <property type="match status" value="1"/>
</dbReference>
<keyword evidence="5" id="KW-0804">Transcription</keyword>
<name>A0ABW7M477_9PSED</name>
<evidence type="ECO:0000256" key="2">
    <source>
        <dbReference type="ARBA" id="ARBA00022898"/>
    </source>
</evidence>
<dbReference type="GO" id="GO:0008483">
    <property type="term" value="F:transaminase activity"/>
    <property type="evidence" value="ECO:0007669"/>
    <property type="project" value="UniProtKB-KW"/>
</dbReference>
<dbReference type="InterPro" id="IPR051446">
    <property type="entry name" value="HTH_trans_reg/aminotransferase"/>
</dbReference>
<dbReference type="PROSITE" id="PS50949">
    <property type="entry name" value="HTH_GNTR"/>
    <property type="match status" value="1"/>
</dbReference>
<organism evidence="7 8">
    <name type="scientific">Pseudomonas kulmbachensis</name>
    <dbReference type="NCBI Taxonomy" id="3043408"/>
    <lineage>
        <taxon>Bacteria</taxon>
        <taxon>Pseudomonadati</taxon>
        <taxon>Pseudomonadota</taxon>
        <taxon>Gammaproteobacteria</taxon>
        <taxon>Pseudomonadales</taxon>
        <taxon>Pseudomonadaceae</taxon>
        <taxon>Pseudomonas</taxon>
    </lineage>
</organism>
<dbReference type="InterPro" id="IPR000524">
    <property type="entry name" value="Tscrpt_reg_HTH_GntR"/>
</dbReference>
<dbReference type="SMART" id="SM00345">
    <property type="entry name" value="HTH_GNTR"/>
    <property type="match status" value="1"/>
</dbReference>
<dbReference type="PANTHER" id="PTHR46577:SF1">
    <property type="entry name" value="HTH-TYPE TRANSCRIPTIONAL REGULATORY PROTEIN GABR"/>
    <property type="match status" value="1"/>
</dbReference>
<evidence type="ECO:0000256" key="3">
    <source>
        <dbReference type="ARBA" id="ARBA00023015"/>
    </source>
</evidence>
<dbReference type="InterPro" id="IPR015421">
    <property type="entry name" value="PyrdxlP-dep_Trfase_major"/>
</dbReference>
<keyword evidence="4" id="KW-0238">DNA-binding</keyword>
<keyword evidence="3" id="KW-0805">Transcription regulation</keyword>
<dbReference type="Gene3D" id="1.10.10.10">
    <property type="entry name" value="Winged helix-like DNA-binding domain superfamily/Winged helix DNA-binding domain"/>
    <property type="match status" value="1"/>
</dbReference>
<keyword evidence="8" id="KW-1185">Reference proteome</keyword>
<keyword evidence="7" id="KW-0032">Aminotransferase</keyword>